<dbReference type="SUPFAM" id="SSF103473">
    <property type="entry name" value="MFS general substrate transporter"/>
    <property type="match status" value="1"/>
</dbReference>
<evidence type="ECO:0000259" key="8">
    <source>
        <dbReference type="PROSITE" id="PS50850"/>
    </source>
</evidence>
<dbReference type="PANTHER" id="PTHR11662:SF243">
    <property type="entry name" value="ANION TRANSPORTER 6, CHLOROPLASTIC-RELATED"/>
    <property type="match status" value="1"/>
</dbReference>
<feature type="transmembrane region" description="Helical" evidence="7">
    <location>
        <begin position="424"/>
        <end position="443"/>
    </location>
</feature>
<feature type="compositionally biased region" description="Basic and acidic residues" evidence="6">
    <location>
        <begin position="104"/>
        <end position="121"/>
    </location>
</feature>
<keyword evidence="2 7" id="KW-0812">Transmembrane</keyword>
<dbReference type="GO" id="GO:0022857">
    <property type="term" value="F:transmembrane transporter activity"/>
    <property type="evidence" value="ECO:0007669"/>
    <property type="project" value="InterPro"/>
</dbReference>
<dbReference type="Gene3D" id="1.20.1250.20">
    <property type="entry name" value="MFS general substrate transporter like domains"/>
    <property type="match status" value="2"/>
</dbReference>
<dbReference type="KEGG" id="cre:CHLRE_16g648300v5"/>
<feature type="transmembrane region" description="Helical" evidence="7">
    <location>
        <begin position="246"/>
        <end position="266"/>
    </location>
</feature>
<dbReference type="InParanoid" id="A0A2K3CSQ2"/>
<evidence type="ECO:0000256" key="1">
    <source>
        <dbReference type="ARBA" id="ARBA00004141"/>
    </source>
</evidence>
<dbReference type="InterPro" id="IPR050382">
    <property type="entry name" value="MFS_Na/Anion_cotransporter"/>
</dbReference>
<evidence type="ECO:0000313" key="10">
    <source>
        <dbReference type="Proteomes" id="UP000006906"/>
    </source>
</evidence>
<dbReference type="Proteomes" id="UP000006906">
    <property type="component" value="Chromosome 16"/>
</dbReference>
<feature type="transmembrane region" description="Helical" evidence="7">
    <location>
        <begin position="520"/>
        <end position="541"/>
    </location>
</feature>
<dbReference type="FunFam" id="1.20.1250.20:FF:001199">
    <property type="entry name" value="Predicted protein"/>
    <property type="match status" value="1"/>
</dbReference>
<feature type="transmembrane region" description="Helical" evidence="7">
    <location>
        <begin position="589"/>
        <end position="607"/>
    </location>
</feature>
<dbReference type="Pfam" id="PF07690">
    <property type="entry name" value="MFS_1"/>
    <property type="match status" value="1"/>
</dbReference>
<dbReference type="PaxDb" id="3055-EDO99477"/>
<evidence type="ECO:0000256" key="3">
    <source>
        <dbReference type="ARBA" id="ARBA00022989"/>
    </source>
</evidence>
<dbReference type="InterPro" id="IPR020846">
    <property type="entry name" value="MFS_dom"/>
</dbReference>
<proteinExistence type="inferred from homology"/>
<dbReference type="PROSITE" id="PS50850">
    <property type="entry name" value="MFS"/>
    <property type="match status" value="1"/>
</dbReference>
<dbReference type="AlphaFoldDB" id="A0A2K3CSQ2"/>
<protein>
    <recommendedName>
        <fullName evidence="8">Major facilitator superfamily (MFS) profile domain-containing protein</fullName>
    </recommendedName>
</protein>
<dbReference type="EMBL" id="CM008977">
    <property type="protein sequence ID" value="PNW71298.1"/>
    <property type="molecule type" value="Genomic_DNA"/>
</dbReference>
<dbReference type="GO" id="GO:0016020">
    <property type="term" value="C:membrane"/>
    <property type="evidence" value="ECO:0007669"/>
    <property type="project" value="UniProtKB-SubCell"/>
</dbReference>
<organism evidence="9 10">
    <name type="scientific">Chlamydomonas reinhardtii</name>
    <name type="common">Chlamydomonas smithii</name>
    <dbReference type="NCBI Taxonomy" id="3055"/>
    <lineage>
        <taxon>Eukaryota</taxon>
        <taxon>Viridiplantae</taxon>
        <taxon>Chlorophyta</taxon>
        <taxon>core chlorophytes</taxon>
        <taxon>Chlorophyceae</taxon>
        <taxon>CS clade</taxon>
        <taxon>Chlamydomonadales</taxon>
        <taxon>Chlamydomonadaceae</taxon>
        <taxon>Chlamydomonas</taxon>
    </lineage>
</organism>
<feature type="region of interest" description="Disordered" evidence="6">
    <location>
        <begin position="1"/>
        <end position="38"/>
    </location>
</feature>
<sequence length="641" mass="65251">MAHMGLRLGSGPGAGRPSCAPSPNGLPSSAPSLAPTLSAPPAICGCSGSFRQPWSWPASRSQLAAPASALSTKGPAVPVPPSFGAPGLKLQPRQHQQHQPQDGAHQEVDAHRSREELEQQLRRSVAASTSTATTSAPVSASASVASSASGASPSGSAEADATAAPGGLEGWWASKPANDKLVFAATLALMLSNMGKVDMSVAIVPMSAEMGWSASVSGLVQALFYTGYMLACIPGGYLASRSGGRLVLPVALGAWSIATFVAPLAAATVPTLSLTRFVVGAGQGVAPSAVVDIVARTVPVSGRASATTTSFGGLHLGTVVGLLAAPPIVNSLGWQALFYIYGGLGLVWYAWFESVIMPELAAQDPSMTAALTGTASGAGPASAADKAAAAAAAAAAPAGGAAAVKAAAPPVPYRAFLRSKEMQALMVTHFCNNMYYFTLLSWLPTYFVQDLGMDLSQASFMSMVPAMTGFLVSNLAGRFADWLLAGGMPLPTVRKTVQSISMLGSAAAMTGALAADEPAWVVGFMIAGLTAHPFTLAGLFCTPNDLSSRYAGALLGISNTCGALGAVTGIAACGLLLDATGGSWEAGLYYPLIGMLLAGIYAYVAHCNNNPIDFDSRDNSRFEWEDRIRASLKGLGLPISG</sequence>
<dbReference type="InterPro" id="IPR036259">
    <property type="entry name" value="MFS_trans_sf"/>
</dbReference>
<gene>
    <name evidence="9" type="ORF">CHLRE_16g648300v5</name>
</gene>
<keyword evidence="3 7" id="KW-1133">Transmembrane helix</keyword>
<dbReference type="STRING" id="3055.A0A2K3CSQ2"/>
<feature type="region of interest" description="Disordered" evidence="6">
    <location>
        <begin position="54"/>
        <end position="163"/>
    </location>
</feature>
<feature type="transmembrane region" description="Helical" evidence="7">
    <location>
        <begin position="332"/>
        <end position="352"/>
    </location>
</feature>
<evidence type="ECO:0000256" key="6">
    <source>
        <dbReference type="SAM" id="MobiDB-lite"/>
    </source>
</evidence>
<dbReference type="OrthoDB" id="540998at2759"/>
<comment type="similarity">
    <text evidence="5">Belongs to the major facilitator superfamily. Sodium/anion cotransporter (TC 2.A.1.14) family.</text>
</comment>
<keyword evidence="10" id="KW-1185">Reference proteome</keyword>
<feature type="compositionally biased region" description="Low complexity" evidence="6">
    <location>
        <begin position="91"/>
        <end position="101"/>
    </location>
</feature>
<comment type="subcellular location">
    <subcellularLocation>
        <location evidence="1">Membrane</location>
        <topology evidence="1">Multi-pass membrane protein</topology>
    </subcellularLocation>
</comment>
<evidence type="ECO:0000256" key="7">
    <source>
        <dbReference type="SAM" id="Phobius"/>
    </source>
</evidence>
<dbReference type="GeneID" id="5723823"/>
<evidence type="ECO:0000256" key="2">
    <source>
        <dbReference type="ARBA" id="ARBA00022692"/>
    </source>
</evidence>
<feature type="transmembrane region" description="Helical" evidence="7">
    <location>
        <begin position="181"/>
        <end position="206"/>
    </location>
</feature>
<feature type="transmembrane region" description="Helical" evidence="7">
    <location>
        <begin position="553"/>
        <end position="577"/>
    </location>
</feature>
<dbReference type="Gramene" id="PNW71298">
    <property type="protein sequence ID" value="PNW71298"/>
    <property type="gene ID" value="CHLRE_16g648300v5"/>
</dbReference>
<evidence type="ECO:0000313" key="9">
    <source>
        <dbReference type="EMBL" id="PNW71298.1"/>
    </source>
</evidence>
<name>A0A2K3CSQ2_CHLRE</name>
<evidence type="ECO:0000256" key="5">
    <source>
        <dbReference type="ARBA" id="ARBA00024362"/>
    </source>
</evidence>
<dbReference type="PANTHER" id="PTHR11662">
    <property type="entry name" value="SOLUTE CARRIER FAMILY 17"/>
    <property type="match status" value="1"/>
</dbReference>
<evidence type="ECO:0000256" key="4">
    <source>
        <dbReference type="ARBA" id="ARBA00023136"/>
    </source>
</evidence>
<feature type="transmembrane region" description="Helical" evidence="7">
    <location>
        <begin position="218"/>
        <end position="239"/>
    </location>
</feature>
<feature type="compositionally biased region" description="Low complexity" evidence="6">
    <location>
        <begin position="122"/>
        <end position="157"/>
    </location>
</feature>
<feature type="compositionally biased region" description="Low complexity" evidence="6">
    <location>
        <begin position="21"/>
        <end position="38"/>
    </location>
</feature>
<dbReference type="ExpressionAtlas" id="A0A2K3CSQ2">
    <property type="expression patterns" value="baseline"/>
</dbReference>
<reference evidence="9 10" key="1">
    <citation type="journal article" date="2007" name="Science">
        <title>The Chlamydomonas genome reveals the evolution of key animal and plant functions.</title>
        <authorList>
            <person name="Merchant S.S."/>
            <person name="Prochnik S.E."/>
            <person name="Vallon O."/>
            <person name="Harris E.H."/>
            <person name="Karpowicz S.J."/>
            <person name="Witman G.B."/>
            <person name="Terry A."/>
            <person name="Salamov A."/>
            <person name="Fritz-Laylin L.K."/>
            <person name="Marechal-Drouard L."/>
            <person name="Marshall W.F."/>
            <person name="Qu L.H."/>
            <person name="Nelson D.R."/>
            <person name="Sanderfoot A.A."/>
            <person name="Spalding M.H."/>
            <person name="Kapitonov V.V."/>
            <person name="Ren Q."/>
            <person name="Ferris P."/>
            <person name="Lindquist E."/>
            <person name="Shapiro H."/>
            <person name="Lucas S.M."/>
            <person name="Grimwood J."/>
            <person name="Schmutz J."/>
            <person name="Cardol P."/>
            <person name="Cerutti H."/>
            <person name="Chanfreau G."/>
            <person name="Chen C.L."/>
            <person name="Cognat V."/>
            <person name="Croft M.T."/>
            <person name="Dent R."/>
            <person name="Dutcher S."/>
            <person name="Fernandez E."/>
            <person name="Fukuzawa H."/>
            <person name="Gonzalez-Ballester D."/>
            <person name="Gonzalez-Halphen D."/>
            <person name="Hallmann A."/>
            <person name="Hanikenne M."/>
            <person name="Hippler M."/>
            <person name="Inwood W."/>
            <person name="Jabbari K."/>
            <person name="Kalanon M."/>
            <person name="Kuras R."/>
            <person name="Lefebvre P.A."/>
            <person name="Lemaire S.D."/>
            <person name="Lobanov A.V."/>
            <person name="Lohr M."/>
            <person name="Manuell A."/>
            <person name="Meier I."/>
            <person name="Mets L."/>
            <person name="Mittag M."/>
            <person name="Mittelmeier T."/>
            <person name="Moroney J.V."/>
            <person name="Moseley J."/>
            <person name="Napoli C."/>
            <person name="Nedelcu A.M."/>
            <person name="Niyogi K."/>
            <person name="Novoselov S.V."/>
            <person name="Paulsen I.T."/>
            <person name="Pazour G."/>
            <person name="Purton S."/>
            <person name="Ral J.P."/>
            <person name="Riano-Pachon D.M."/>
            <person name="Riekhof W."/>
            <person name="Rymarquis L."/>
            <person name="Schroda M."/>
            <person name="Stern D."/>
            <person name="Umen J."/>
            <person name="Willows R."/>
            <person name="Wilson N."/>
            <person name="Zimmer S.L."/>
            <person name="Allmer J."/>
            <person name="Balk J."/>
            <person name="Bisova K."/>
            <person name="Chen C.J."/>
            <person name="Elias M."/>
            <person name="Gendler K."/>
            <person name="Hauser C."/>
            <person name="Lamb M.R."/>
            <person name="Ledford H."/>
            <person name="Long J.C."/>
            <person name="Minagawa J."/>
            <person name="Page M.D."/>
            <person name="Pan J."/>
            <person name="Pootakham W."/>
            <person name="Roje S."/>
            <person name="Rose A."/>
            <person name="Stahlberg E."/>
            <person name="Terauchi A.M."/>
            <person name="Yang P."/>
            <person name="Ball S."/>
            <person name="Bowler C."/>
            <person name="Dieckmann C.L."/>
            <person name="Gladyshev V.N."/>
            <person name="Green P."/>
            <person name="Jorgensen R."/>
            <person name="Mayfield S."/>
            <person name="Mueller-Roeber B."/>
            <person name="Rajamani S."/>
            <person name="Sayre R.T."/>
            <person name="Brokstein P."/>
            <person name="Dubchak I."/>
            <person name="Goodstein D."/>
            <person name="Hornick L."/>
            <person name="Huang Y.W."/>
            <person name="Jhaveri J."/>
            <person name="Luo Y."/>
            <person name="Martinez D."/>
            <person name="Ngau W.C."/>
            <person name="Otillar B."/>
            <person name="Poliakov A."/>
            <person name="Porter A."/>
            <person name="Szajkowski L."/>
            <person name="Werner G."/>
            <person name="Zhou K."/>
            <person name="Grigoriev I.V."/>
            <person name="Rokhsar D.S."/>
            <person name="Grossman A.R."/>
        </authorList>
    </citation>
    <scope>NUCLEOTIDE SEQUENCE [LARGE SCALE GENOMIC DNA]</scope>
    <source>
        <strain evidence="10">CC-503</strain>
    </source>
</reference>
<dbReference type="InterPro" id="IPR011701">
    <property type="entry name" value="MFS"/>
</dbReference>
<accession>A0A2K3CSQ2</accession>
<dbReference type="RefSeq" id="XP_042915394.1">
    <property type="nucleotide sequence ID" value="XM_043070751.1"/>
</dbReference>
<feature type="domain" description="Major facilitator superfamily (MFS) profile" evidence="8">
    <location>
        <begin position="181"/>
        <end position="610"/>
    </location>
</feature>
<keyword evidence="4 7" id="KW-0472">Membrane</keyword>